<evidence type="ECO:0000313" key="3">
    <source>
        <dbReference type="Proteomes" id="UP000295169"/>
    </source>
</evidence>
<dbReference type="EMBL" id="SMMU01000018">
    <property type="protein sequence ID" value="TCL29434.1"/>
    <property type="molecule type" value="Genomic_DNA"/>
</dbReference>
<gene>
    <name evidence="2" type="ORF">EV691_11838</name>
</gene>
<organism evidence="2 3">
    <name type="scientific">Azotobacter chroococcum</name>
    <dbReference type="NCBI Taxonomy" id="353"/>
    <lineage>
        <taxon>Bacteria</taxon>
        <taxon>Pseudomonadati</taxon>
        <taxon>Pseudomonadota</taxon>
        <taxon>Gammaproteobacteria</taxon>
        <taxon>Pseudomonadales</taxon>
        <taxon>Pseudomonadaceae</taxon>
        <taxon>Azotobacter</taxon>
    </lineage>
</organism>
<keyword evidence="1" id="KW-0812">Transmembrane</keyword>
<reference evidence="2 3" key="1">
    <citation type="submission" date="2019-03" db="EMBL/GenBank/DDBJ databases">
        <title>Genomic Encyclopedia of Type Strains, Phase IV (KMG-IV): sequencing the most valuable type-strain genomes for metagenomic binning, comparative biology and taxonomic classification.</title>
        <authorList>
            <person name="Goeker M."/>
        </authorList>
    </citation>
    <scope>NUCLEOTIDE SEQUENCE [LARGE SCALE GENOMIC DNA]</scope>
    <source>
        <strain evidence="2 3">DSM 2286</strain>
    </source>
</reference>
<accession>A0A4R1PL58</accession>
<protein>
    <submittedName>
        <fullName evidence="2">Oligosaccharide repeat unit polymerase</fullName>
    </submittedName>
</protein>
<feature type="transmembrane region" description="Helical" evidence="1">
    <location>
        <begin position="127"/>
        <end position="149"/>
    </location>
</feature>
<evidence type="ECO:0000313" key="2">
    <source>
        <dbReference type="EMBL" id="TCL29434.1"/>
    </source>
</evidence>
<dbReference type="RefSeq" id="WP_131297664.1">
    <property type="nucleotide sequence ID" value="NZ_JBHLST010000112.1"/>
</dbReference>
<evidence type="ECO:0000256" key="1">
    <source>
        <dbReference type="SAM" id="Phobius"/>
    </source>
</evidence>
<dbReference type="AlphaFoldDB" id="A0A4R1PL58"/>
<comment type="caution">
    <text evidence="2">The sequence shown here is derived from an EMBL/GenBank/DDBJ whole genome shotgun (WGS) entry which is preliminary data.</text>
</comment>
<feature type="transmembrane region" description="Helical" evidence="1">
    <location>
        <begin position="41"/>
        <end position="63"/>
    </location>
</feature>
<keyword evidence="1" id="KW-0472">Membrane</keyword>
<feature type="transmembrane region" description="Helical" evidence="1">
    <location>
        <begin position="350"/>
        <end position="368"/>
    </location>
</feature>
<feature type="transmembrane region" description="Helical" evidence="1">
    <location>
        <begin position="244"/>
        <end position="264"/>
    </location>
</feature>
<feature type="transmembrane region" description="Helical" evidence="1">
    <location>
        <begin position="179"/>
        <end position="195"/>
    </location>
</feature>
<feature type="transmembrane region" description="Helical" evidence="1">
    <location>
        <begin position="9"/>
        <end position="29"/>
    </location>
</feature>
<feature type="transmembrane region" description="Helical" evidence="1">
    <location>
        <begin position="315"/>
        <end position="343"/>
    </location>
</feature>
<dbReference type="Pfam" id="PF01901">
    <property type="entry name" value="O_anti_polymase"/>
    <property type="match status" value="1"/>
</dbReference>
<dbReference type="NCBIfam" id="TIGR04370">
    <property type="entry name" value="glyco_rpt_poly"/>
    <property type="match status" value="1"/>
</dbReference>
<feature type="transmembrane region" description="Helical" evidence="1">
    <location>
        <begin position="83"/>
        <end position="107"/>
    </location>
</feature>
<keyword evidence="1" id="KW-1133">Transmembrane helix</keyword>
<name>A0A4R1PL58_9GAMM</name>
<dbReference type="Proteomes" id="UP000295169">
    <property type="component" value="Unassembled WGS sequence"/>
</dbReference>
<dbReference type="InterPro" id="IPR002760">
    <property type="entry name" value="O_anti_polymase"/>
</dbReference>
<feature type="transmembrane region" description="Helical" evidence="1">
    <location>
        <begin position="156"/>
        <end position="173"/>
    </location>
</feature>
<sequence>MNSFIARPWFVFFIGFILPFLMTKINFVSTVGGMSEETEKIIYFSIVAYFLGLIFCYFFRYCLGGRISINPLRDKVYVRNLSLLYLFLFSWFFLGAACLFYEFHVLGGIPVLSGNVEELRFNVQVNGYVHLLAISLGIVSTLFVVSASFFSGLKKVVFLFFGGLGFVFLALTGNRSDSMLCLVVIFLYFMFKGGVMLRARYFLFGSFILLAFVLLKFYREVAYGVDYIGMIESQLVGQPSFVKYIFYPLYMTLTYGYMVLDMLVNAGAEGMGGGRYTFYAFYSLIPGPQVDFGVFKNELLGIDFYAELTSTVVSNFYVDFGLVGVCLCVFIMAIVLGAVFSVARKNNKYAVLYAVLYLHTLIFFYVYIYVYLFAIIHVLIYLFYCFFFLGVERDVCVSRKVSGC</sequence>
<feature type="transmembrane region" description="Helical" evidence="1">
    <location>
        <begin position="276"/>
        <end position="295"/>
    </location>
</feature>
<proteinExistence type="predicted"/>
<feature type="transmembrane region" description="Helical" evidence="1">
    <location>
        <begin position="374"/>
        <end position="391"/>
    </location>
</feature>
<feature type="transmembrane region" description="Helical" evidence="1">
    <location>
        <begin position="202"/>
        <end position="218"/>
    </location>
</feature>